<evidence type="ECO:0000256" key="4">
    <source>
        <dbReference type="ARBA" id="ARBA00022723"/>
    </source>
</evidence>
<evidence type="ECO:0000313" key="9">
    <source>
        <dbReference type="EMBL" id="BDG61424.1"/>
    </source>
</evidence>
<dbReference type="SUPFAM" id="SSF81343">
    <property type="entry name" value="Fumarate reductase respiratory complex transmembrane subunits"/>
    <property type="match status" value="1"/>
</dbReference>
<dbReference type="Gene3D" id="1.20.1300.10">
    <property type="entry name" value="Fumarate reductase/succinate dehydrogenase, transmembrane subunit"/>
    <property type="match status" value="1"/>
</dbReference>
<feature type="transmembrane region" description="Helical" evidence="8">
    <location>
        <begin position="48"/>
        <end position="67"/>
    </location>
</feature>
<keyword evidence="3 8" id="KW-0812">Transmembrane</keyword>
<dbReference type="InterPro" id="IPR034804">
    <property type="entry name" value="SQR/QFR_C/D"/>
</dbReference>
<evidence type="ECO:0000256" key="1">
    <source>
        <dbReference type="ARBA" id="ARBA00004370"/>
    </source>
</evidence>
<evidence type="ECO:0000256" key="2">
    <source>
        <dbReference type="ARBA" id="ARBA00022617"/>
    </source>
</evidence>
<keyword evidence="4" id="KW-0479">Metal-binding</keyword>
<sequence>MSGTWAWLLHRVSAVLLIPLLALHFAIMHFVDPTQTITFAGSSLRLQGALYLVADTLLLATALYHGLNGVRNVILDYWPRAARGAAWVLWILGLLALGYGTTALAAIARG</sequence>
<keyword evidence="2" id="KW-0349">Heme</keyword>
<evidence type="ECO:0000256" key="6">
    <source>
        <dbReference type="ARBA" id="ARBA00023004"/>
    </source>
</evidence>
<organism evidence="9 10">
    <name type="scientific">Caldinitratiruptor microaerophilus</name>
    <dbReference type="NCBI Taxonomy" id="671077"/>
    <lineage>
        <taxon>Bacteria</taxon>
        <taxon>Bacillati</taxon>
        <taxon>Bacillota</taxon>
        <taxon>Clostridia</taxon>
        <taxon>Eubacteriales</taxon>
        <taxon>Symbiobacteriaceae</taxon>
        <taxon>Caldinitratiruptor</taxon>
    </lineage>
</organism>
<evidence type="ECO:0000256" key="5">
    <source>
        <dbReference type="ARBA" id="ARBA00022989"/>
    </source>
</evidence>
<evidence type="ECO:0000256" key="3">
    <source>
        <dbReference type="ARBA" id="ARBA00022692"/>
    </source>
</evidence>
<accession>A0AA35CLB4</accession>
<keyword evidence="6" id="KW-0408">Iron</keyword>
<feature type="transmembrane region" description="Helical" evidence="8">
    <location>
        <begin position="87"/>
        <end position="108"/>
    </location>
</feature>
<reference evidence="9" key="1">
    <citation type="submission" date="2022-03" db="EMBL/GenBank/DDBJ databases">
        <title>Complete genome sequence of Caldinitratiruptor microaerophilus.</title>
        <authorList>
            <person name="Mukaiyama R."/>
            <person name="Nishiyama T."/>
            <person name="Ueda K."/>
        </authorList>
    </citation>
    <scope>NUCLEOTIDE SEQUENCE</scope>
    <source>
        <strain evidence="9">JCM 16183</strain>
    </source>
</reference>
<dbReference type="GO" id="GO:0046872">
    <property type="term" value="F:metal ion binding"/>
    <property type="evidence" value="ECO:0007669"/>
    <property type="project" value="UniProtKB-KW"/>
</dbReference>
<dbReference type="GO" id="GO:0016020">
    <property type="term" value="C:membrane"/>
    <property type="evidence" value="ECO:0007669"/>
    <property type="project" value="UniProtKB-SubCell"/>
</dbReference>
<evidence type="ECO:0000313" key="10">
    <source>
        <dbReference type="Proteomes" id="UP001163687"/>
    </source>
</evidence>
<dbReference type="Proteomes" id="UP001163687">
    <property type="component" value="Chromosome"/>
</dbReference>
<keyword evidence="5 8" id="KW-1133">Transmembrane helix</keyword>
<dbReference type="KEGG" id="cmic:caldi_25140"/>
<keyword evidence="7 8" id="KW-0472">Membrane</keyword>
<proteinExistence type="predicted"/>
<keyword evidence="10" id="KW-1185">Reference proteome</keyword>
<protein>
    <submittedName>
        <fullName evidence="9">Succinate dehydrogenase</fullName>
    </submittedName>
</protein>
<dbReference type="Pfam" id="PF01127">
    <property type="entry name" value="Sdh_cyt"/>
    <property type="match status" value="1"/>
</dbReference>
<evidence type="ECO:0000256" key="8">
    <source>
        <dbReference type="SAM" id="Phobius"/>
    </source>
</evidence>
<dbReference type="EMBL" id="AP025628">
    <property type="protein sequence ID" value="BDG61424.1"/>
    <property type="molecule type" value="Genomic_DNA"/>
</dbReference>
<gene>
    <name evidence="9" type="ORF">caldi_25140</name>
</gene>
<dbReference type="InterPro" id="IPR000701">
    <property type="entry name" value="SuccDH_FuR_B_TM-su"/>
</dbReference>
<comment type="subcellular location">
    <subcellularLocation>
        <location evidence="1">Membrane</location>
    </subcellularLocation>
</comment>
<name>A0AA35CLB4_9FIRM</name>
<dbReference type="RefSeq" id="WP_264842071.1">
    <property type="nucleotide sequence ID" value="NZ_AP025628.1"/>
</dbReference>
<feature type="transmembrane region" description="Helical" evidence="8">
    <location>
        <begin position="6"/>
        <end position="27"/>
    </location>
</feature>
<evidence type="ECO:0000256" key="7">
    <source>
        <dbReference type="ARBA" id="ARBA00023136"/>
    </source>
</evidence>
<dbReference type="AlphaFoldDB" id="A0AA35CLB4"/>